<evidence type="ECO:0000313" key="3">
    <source>
        <dbReference type="Proteomes" id="UP000619534"/>
    </source>
</evidence>
<reference evidence="3" key="1">
    <citation type="journal article" date="2019" name="Int. J. Syst. Evol. Microbiol.">
        <title>The Global Catalogue of Microorganisms (GCM) 10K type strain sequencing project: providing services to taxonomists for standard genome sequencing and annotation.</title>
        <authorList>
            <consortium name="The Broad Institute Genomics Platform"/>
            <consortium name="The Broad Institute Genome Sequencing Center for Infectious Disease"/>
            <person name="Wu L."/>
            <person name="Ma J."/>
        </authorList>
    </citation>
    <scope>NUCLEOTIDE SEQUENCE [LARGE SCALE GENOMIC DNA]</scope>
    <source>
        <strain evidence="3">CCM 7282</strain>
    </source>
</reference>
<dbReference type="Pfam" id="PF07883">
    <property type="entry name" value="Cupin_2"/>
    <property type="match status" value="1"/>
</dbReference>
<gene>
    <name evidence="2" type="ORF">GCM10007216_05900</name>
</gene>
<dbReference type="CDD" id="cd02223">
    <property type="entry name" value="cupin_Bh2720-like"/>
    <property type="match status" value="1"/>
</dbReference>
<proteinExistence type="predicted"/>
<dbReference type="EMBL" id="BMCJ01000001">
    <property type="protein sequence ID" value="GGC78202.1"/>
    <property type="molecule type" value="Genomic_DNA"/>
</dbReference>
<keyword evidence="3" id="KW-1185">Reference proteome</keyword>
<comment type="caution">
    <text evidence="2">The sequence shown here is derived from an EMBL/GenBank/DDBJ whole genome shotgun (WGS) entry which is preliminary data.</text>
</comment>
<evidence type="ECO:0000313" key="2">
    <source>
        <dbReference type="EMBL" id="GGC78202.1"/>
    </source>
</evidence>
<dbReference type="SUPFAM" id="SSF47240">
    <property type="entry name" value="Ferritin-like"/>
    <property type="match status" value="1"/>
</dbReference>
<dbReference type="InterPro" id="IPR011051">
    <property type="entry name" value="RmlC_Cupin_sf"/>
</dbReference>
<dbReference type="Proteomes" id="UP000619534">
    <property type="component" value="Unassembled WGS sequence"/>
</dbReference>
<sequence>MYNGSYMYGNPYHGSFQTQQWNRSGSNETTALLDAIKRKAKTIDLYHCLSGKAEGQQEQAAILQALKEERAHLQQFTELYARLSGQLPNYETEKITFHSYQDGVRIASEIAAENYEAMRSYYYNSPQSSAGHAFLRACQDEIRHMEQAGQFAANEDIRQETTDFGGEPYVVDIEEATLNNDTFRTAIWTGENFQVTLMSIDVGDDIGLEVHPNEDQFLRLEQGEGRVQMGDSPDDLDFEAYVEDDYAIMVPAGKWHNITNIGQTPMKLYVIYAPPEHPFGTVHETKADALAAEEG</sequence>
<feature type="domain" description="Cupin type-2" evidence="1">
    <location>
        <begin position="197"/>
        <end position="272"/>
    </location>
</feature>
<dbReference type="RefSeq" id="WP_082412023.1">
    <property type="nucleotide sequence ID" value="NZ_BMCJ01000001.1"/>
</dbReference>
<organism evidence="2 3">
    <name type="scientific">Thalassobacillus devorans</name>
    <dbReference type="NCBI Taxonomy" id="279813"/>
    <lineage>
        <taxon>Bacteria</taxon>
        <taxon>Bacillati</taxon>
        <taxon>Bacillota</taxon>
        <taxon>Bacilli</taxon>
        <taxon>Bacillales</taxon>
        <taxon>Bacillaceae</taxon>
        <taxon>Thalassobacillus</taxon>
    </lineage>
</organism>
<dbReference type="Gene3D" id="2.60.120.10">
    <property type="entry name" value="Jelly Rolls"/>
    <property type="match status" value="1"/>
</dbReference>
<dbReference type="InterPro" id="IPR052538">
    <property type="entry name" value="Flavonoid_dioxygenase-like"/>
</dbReference>
<dbReference type="SUPFAM" id="SSF51182">
    <property type="entry name" value="RmlC-like cupins"/>
    <property type="match status" value="1"/>
</dbReference>
<dbReference type="PANTHER" id="PTHR43346:SF1">
    <property type="entry name" value="QUERCETIN 2,3-DIOXYGENASE-RELATED"/>
    <property type="match status" value="1"/>
</dbReference>
<dbReference type="InterPro" id="IPR009078">
    <property type="entry name" value="Ferritin-like_SF"/>
</dbReference>
<evidence type="ECO:0000259" key="1">
    <source>
        <dbReference type="Pfam" id="PF07883"/>
    </source>
</evidence>
<accession>A0ABQ1NIS7</accession>
<dbReference type="CDD" id="cd00657">
    <property type="entry name" value="Ferritin_like"/>
    <property type="match status" value="1"/>
</dbReference>
<dbReference type="InterPro" id="IPR013096">
    <property type="entry name" value="Cupin_2"/>
</dbReference>
<dbReference type="InterPro" id="IPR014710">
    <property type="entry name" value="RmlC-like_jellyroll"/>
</dbReference>
<protein>
    <recommendedName>
        <fullName evidence="1">Cupin type-2 domain-containing protein</fullName>
    </recommendedName>
</protein>
<dbReference type="PANTHER" id="PTHR43346">
    <property type="entry name" value="LIGAND BINDING DOMAIN PROTEIN, PUTATIVE (AFU_ORTHOLOGUE AFUA_6G14370)-RELATED"/>
    <property type="match status" value="1"/>
</dbReference>
<name>A0ABQ1NIS7_9BACI</name>